<accession>A0A7I7RUA7</accession>
<keyword evidence="2" id="KW-1185">Reference proteome</keyword>
<dbReference type="KEGG" id="marz:MARA_16460"/>
<organism evidence="1 2">
    <name type="scientific">Mycolicibacterium arabiense</name>
    <dbReference type="NCBI Taxonomy" id="1286181"/>
    <lineage>
        <taxon>Bacteria</taxon>
        <taxon>Bacillati</taxon>
        <taxon>Actinomycetota</taxon>
        <taxon>Actinomycetes</taxon>
        <taxon>Mycobacteriales</taxon>
        <taxon>Mycobacteriaceae</taxon>
        <taxon>Mycolicibacterium</taxon>
    </lineage>
</organism>
<dbReference type="EMBL" id="AP022593">
    <property type="protein sequence ID" value="BBY48178.1"/>
    <property type="molecule type" value="Genomic_DNA"/>
</dbReference>
<name>A0A7I7RUA7_9MYCO</name>
<protein>
    <submittedName>
        <fullName evidence="1">Uncharacterized protein</fullName>
    </submittedName>
</protein>
<sequence length="69" mass="7433">MRCGGTSAVSASVRAGASLIAIEVTDQSYGGPRRHQIRRIDLDTGGPRHTWVRSVRMESDGPCPLRGKV</sequence>
<reference evidence="1 2" key="1">
    <citation type="journal article" date="2019" name="Emerg. Microbes Infect.">
        <title>Comprehensive subspecies identification of 175 nontuberculous mycobacteria species based on 7547 genomic profiles.</title>
        <authorList>
            <person name="Matsumoto Y."/>
            <person name="Kinjo T."/>
            <person name="Motooka D."/>
            <person name="Nabeya D."/>
            <person name="Jung N."/>
            <person name="Uechi K."/>
            <person name="Horii T."/>
            <person name="Iida T."/>
            <person name="Fujita J."/>
            <person name="Nakamura S."/>
        </authorList>
    </citation>
    <scope>NUCLEOTIDE SEQUENCE [LARGE SCALE GENOMIC DNA]</scope>
    <source>
        <strain evidence="1 2">JCM 18538</strain>
    </source>
</reference>
<evidence type="ECO:0000313" key="2">
    <source>
        <dbReference type="Proteomes" id="UP000467428"/>
    </source>
</evidence>
<evidence type="ECO:0000313" key="1">
    <source>
        <dbReference type="EMBL" id="BBY48178.1"/>
    </source>
</evidence>
<geneLocation type="plasmid" evidence="2">
    <name>pjcm18538 dna</name>
</geneLocation>
<gene>
    <name evidence="1" type="ORF">MARA_16460</name>
</gene>
<dbReference type="Proteomes" id="UP000467428">
    <property type="component" value="Chromosome"/>
</dbReference>
<dbReference type="AlphaFoldDB" id="A0A7I7RUA7"/>
<proteinExistence type="predicted"/>